<dbReference type="AlphaFoldDB" id="I3W077"/>
<evidence type="ECO:0000259" key="4">
    <source>
        <dbReference type="PROSITE" id="PS50943"/>
    </source>
</evidence>
<dbReference type="Gene3D" id="1.10.260.40">
    <property type="entry name" value="lambda repressor-like DNA-binding domains"/>
    <property type="match status" value="1"/>
</dbReference>
<dbReference type="GO" id="GO:0003677">
    <property type="term" value="F:DNA binding"/>
    <property type="evidence" value="ECO:0007669"/>
    <property type="project" value="UniProtKB-KW"/>
</dbReference>
<keyword evidence="3" id="KW-0804">Transcription</keyword>
<dbReference type="GO" id="GO:0003700">
    <property type="term" value="F:DNA-binding transcription factor activity"/>
    <property type="evidence" value="ECO:0007669"/>
    <property type="project" value="TreeGrafter"/>
</dbReference>
<dbReference type="InterPro" id="IPR050807">
    <property type="entry name" value="TransReg_Diox_bact_type"/>
</dbReference>
<keyword evidence="1" id="KW-0805">Transcription regulation</keyword>
<dbReference type="CDD" id="cd00093">
    <property type="entry name" value="HTH_XRE"/>
    <property type="match status" value="1"/>
</dbReference>
<geneLocation type="plasmid" evidence="5">
    <name>pAC258-29</name>
</geneLocation>
<evidence type="ECO:0000256" key="3">
    <source>
        <dbReference type="ARBA" id="ARBA00023163"/>
    </source>
</evidence>
<evidence type="ECO:0000256" key="2">
    <source>
        <dbReference type="ARBA" id="ARBA00023125"/>
    </source>
</evidence>
<proteinExistence type="predicted"/>
<organism evidence="5">
    <name type="scientific">Acetobacter pasteurianus</name>
    <name type="common">Acetobacter turbidans</name>
    <dbReference type="NCBI Taxonomy" id="438"/>
    <lineage>
        <taxon>Bacteria</taxon>
        <taxon>Pseudomonadati</taxon>
        <taxon>Pseudomonadota</taxon>
        <taxon>Alphaproteobacteria</taxon>
        <taxon>Acetobacterales</taxon>
        <taxon>Acetobacteraceae</taxon>
        <taxon>Acetobacter</taxon>
    </lineage>
</organism>
<dbReference type="EMBL" id="JQ418523">
    <property type="protein sequence ID" value="AFK89004.1"/>
    <property type="molecule type" value="Genomic_DNA"/>
</dbReference>
<feature type="domain" description="HTH cro/C1-type" evidence="4">
    <location>
        <begin position="19"/>
        <end position="73"/>
    </location>
</feature>
<dbReference type="GO" id="GO:0005829">
    <property type="term" value="C:cytosol"/>
    <property type="evidence" value="ECO:0007669"/>
    <property type="project" value="TreeGrafter"/>
</dbReference>
<dbReference type="Pfam" id="PF01381">
    <property type="entry name" value="HTH_3"/>
    <property type="match status" value="1"/>
</dbReference>
<dbReference type="PANTHER" id="PTHR46797">
    <property type="entry name" value="HTH-TYPE TRANSCRIPTIONAL REGULATOR"/>
    <property type="match status" value="1"/>
</dbReference>
<dbReference type="PROSITE" id="PS50943">
    <property type="entry name" value="HTH_CROC1"/>
    <property type="match status" value="1"/>
</dbReference>
<dbReference type="SUPFAM" id="SSF47413">
    <property type="entry name" value="lambda repressor-like DNA-binding domains"/>
    <property type="match status" value="1"/>
</dbReference>
<keyword evidence="2" id="KW-0238">DNA-binding</keyword>
<dbReference type="InterPro" id="IPR001387">
    <property type="entry name" value="Cro/C1-type_HTH"/>
</dbReference>
<reference evidence="5" key="1">
    <citation type="submission" date="2012-01" db="EMBL/GenBank/DDBJ databases">
        <authorList>
            <person name="Summers A.O."/>
            <person name="Wireman J."/>
        </authorList>
    </citation>
    <scope>NUCLEOTIDE SEQUENCE</scope>
    <source>
        <strain evidence="5">AC2-58</strain>
        <plasmid evidence="5">pAC258-29</plasmid>
    </source>
</reference>
<evidence type="ECO:0000313" key="5">
    <source>
        <dbReference type="EMBL" id="AFK89004.1"/>
    </source>
</evidence>
<keyword evidence="5" id="KW-0614">Plasmid</keyword>
<dbReference type="PANTHER" id="PTHR46797:SF23">
    <property type="entry name" value="HTH-TYPE TRANSCRIPTIONAL REGULATOR SUTR"/>
    <property type="match status" value="1"/>
</dbReference>
<dbReference type="SMART" id="SM00530">
    <property type="entry name" value="HTH_XRE"/>
    <property type="match status" value="1"/>
</dbReference>
<protein>
    <recommendedName>
        <fullName evidence="4">HTH cro/C1-type domain-containing protein</fullName>
    </recommendedName>
</protein>
<name>I3W077_ACEPA</name>
<accession>I3W077</accession>
<evidence type="ECO:0000256" key="1">
    <source>
        <dbReference type="ARBA" id="ARBA00023015"/>
    </source>
</evidence>
<dbReference type="RefSeq" id="WP_015062354.1">
    <property type="nucleotide sequence ID" value="NC_019337.1"/>
</dbReference>
<sequence>MTETDPATEHTLHCLGYNVRLKRKELGLRQHDLSEKTGISQKHISLIERGQMNVTVNQMQRLASALSSTVQSLLSESE</sequence>
<dbReference type="InterPro" id="IPR010982">
    <property type="entry name" value="Lambda_DNA-bd_dom_sf"/>
</dbReference>